<evidence type="ECO:0000313" key="3">
    <source>
        <dbReference type="Proteomes" id="UP001597418"/>
    </source>
</evidence>
<evidence type="ECO:0000313" key="2">
    <source>
        <dbReference type="EMBL" id="MFD2742568.1"/>
    </source>
</evidence>
<feature type="signal peptide" evidence="1">
    <location>
        <begin position="1"/>
        <end position="21"/>
    </location>
</feature>
<evidence type="ECO:0008006" key="4">
    <source>
        <dbReference type="Google" id="ProtNLM"/>
    </source>
</evidence>
<organism evidence="2 3">
    <name type="scientific">Sphingobacterium populi</name>
    <dbReference type="NCBI Taxonomy" id="1812824"/>
    <lineage>
        <taxon>Bacteria</taxon>
        <taxon>Pseudomonadati</taxon>
        <taxon>Bacteroidota</taxon>
        <taxon>Sphingobacteriia</taxon>
        <taxon>Sphingobacteriales</taxon>
        <taxon>Sphingobacteriaceae</taxon>
        <taxon>Sphingobacterium</taxon>
    </lineage>
</organism>
<accession>A0ABW5UB34</accession>
<sequence length="191" mass="21632">MMTRKIVWLLFLSLVSLGALAQTSYYSQFQLGGQFGIRNPGYDGQFNGYAAHFIFGLNLNDRAFVGIGVGNETFRGSYQRTDPSDRKPIRRDYDTYLMPLFADVRVPVHYLSNESWIGILGNAGYAPRIGPVYDRGFLLRGGLLYVYETSGRADYTVSASYGYQELNRQASDLQRKFQHQHLSISIGLMLK</sequence>
<keyword evidence="1" id="KW-0732">Signal</keyword>
<gene>
    <name evidence="2" type="ORF">ACFSQ6_04095</name>
</gene>
<comment type="caution">
    <text evidence="2">The sequence shown here is derived from an EMBL/GenBank/DDBJ whole genome shotgun (WGS) entry which is preliminary data.</text>
</comment>
<reference evidence="3" key="1">
    <citation type="journal article" date="2019" name="Int. J. Syst. Evol. Microbiol.">
        <title>The Global Catalogue of Microorganisms (GCM) 10K type strain sequencing project: providing services to taxonomists for standard genome sequencing and annotation.</title>
        <authorList>
            <consortium name="The Broad Institute Genomics Platform"/>
            <consortium name="The Broad Institute Genome Sequencing Center for Infectious Disease"/>
            <person name="Wu L."/>
            <person name="Ma J."/>
        </authorList>
    </citation>
    <scope>NUCLEOTIDE SEQUENCE [LARGE SCALE GENOMIC DNA]</scope>
    <source>
        <strain evidence="3">KCTC 42247</strain>
    </source>
</reference>
<dbReference type="Proteomes" id="UP001597418">
    <property type="component" value="Unassembled WGS sequence"/>
</dbReference>
<name>A0ABW5UB34_9SPHI</name>
<keyword evidence="3" id="KW-1185">Reference proteome</keyword>
<protein>
    <recommendedName>
        <fullName evidence="4">Outer membrane protein beta-barrel domain-containing protein</fullName>
    </recommendedName>
</protein>
<dbReference type="RefSeq" id="WP_156472507.1">
    <property type="nucleotide sequence ID" value="NZ_JBHUMB010000006.1"/>
</dbReference>
<evidence type="ECO:0000256" key="1">
    <source>
        <dbReference type="SAM" id="SignalP"/>
    </source>
</evidence>
<proteinExistence type="predicted"/>
<dbReference type="EMBL" id="JBHUMB010000006">
    <property type="protein sequence ID" value="MFD2742568.1"/>
    <property type="molecule type" value="Genomic_DNA"/>
</dbReference>
<feature type="chain" id="PRO_5045537286" description="Outer membrane protein beta-barrel domain-containing protein" evidence="1">
    <location>
        <begin position="22"/>
        <end position="191"/>
    </location>
</feature>